<protein>
    <submittedName>
        <fullName evidence="2">Uncharacterized protein</fullName>
    </submittedName>
</protein>
<feature type="chain" id="PRO_5047430421" evidence="1">
    <location>
        <begin position="25"/>
        <end position="82"/>
    </location>
</feature>
<feature type="signal peptide" evidence="1">
    <location>
        <begin position="1"/>
        <end position="24"/>
    </location>
</feature>
<dbReference type="EMBL" id="CP111016">
    <property type="protein sequence ID" value="WAR04303.1"/>
    <property type="molecule type" value="Genomic_DNA"/>
</dbReference>
<reference evidence="2" key="1">
    <citation type="submission" date="2022-11" db="EMBL/GenBank/DDBJ databases">
        <title>Centuries of genome instability and evolution in soft-shell clam transmissible cancer (bioRxiv).</title>
        <authorList>
            <person name="Hart S.F.M."/>
            <person name="Yonemitsu M.A."/>
            <person name="Giersch R.M."/>
            <person name="Beal B.F."/>
            <person name="Arriagada G."/>
            <person name="Davis B.W."/>
            <person name="Ostrander E.A."/>
            <person name="Goff S.P."/>
            <person name="Metzger M.J."/>
        </authorList>
    </citation>
    <scope>NUCLEOTIDE SEQUENCE</scope>
    <source>
        <strain evidence="2">MELC-2E11</strain>
        <tissue evidence="2">Siphon/mantle</tissue>
    </source>
</reference>
<evidence type="ECO:0000313" key="2">
    <source>
        <dbReference type="EMBL" id="WAR04303.1"/>
    </source>
</evidence>
<evidence type="ECO:0000313" key="3">
    <source>
        <dbReference type="Proteomes" id="UP001164746"/>
    </source>
</evidence>
<name>A0ABY7E2P2_MYAAR</name>
<organism evidence="2 3">
    <name type="scientific">Mya arenaria</name>
    <name type="common">Soft-shell clam</name>
    <dbReference type="NCBI Taxonomy" id="6604"/>
    <lineage>
        <taxon>Eukaryota</taxon>
        <taxon>Metazoa</taxon>
        <taxon>Spiralia</taxon>
        <taxon>Lophotrochozoa</taxon>
        <taxon>Mollusca</taxon>
        <taxon>Bivalvia</taxon>
        <taxon>Autobranchia</taxon>
        <taxon>Heteroconchia</taxon>
        <taxon>Euheterodonta</taxon>
        <taxon>Imparidentia</taxon>
        <taxon>Neoheterodontei</taxon>
        <taxon>Myida</taxon>
        <taxon>Myoidea</taxon>
        <taxon>Myidae</taxon>
        <taxon>Mya</taxon>
    </lineage>
</organism>
<accession>A0ABY7E2P2</accession>
<dbReference type="Proteomes" id="UP001164746">
    <property type="component" value="Chromosome 5"/>
</dbReference>
<proteinExistence type="predicted"/>
<evidence type="ECO:0000256" key="1">
    <source>
        <dbReference type="SAM" id="SignalP"/>
    </source>
</evidence>
<keyword evidence="1" id="KW-0732">Signal</keyword>
<gene>
    <name evidence="2" type="ORF">MAR_019672</name>
</gene>
<sequence>MNPVYMCFVIIYLDIVFMAIGSDSARISGYGKVISSLADIFCQAEKESITANKKGEEKRIAKPFNVLLGRGKTVTFKPLSVI</sequence>
<keyword evidence="3" id="KW-1185">Reference proteome</keyword>